<evidence type="ECO:0000313" key="2">
    <source>
        <dbReference type="Proteomes" id="UP001237194"/>
    </source>
</evidence>
<gene>
    <name evidence="1" type="ORF">P5W92_06920</name>
</gene>
<organism evidence="1 2">
    <name type="scientific">Streptomyces pakalii</name>
    <dbReference type="NCBI Taxonomy" id="3036494"/>
    <lineage>
        <taxon>Bacteria</taxon>
        <taxon>Bacillati</taxon>
        <taxon>Actinomycetota</taxon>
        <taxon>Actinomycetes</taxon>
        <taxon>Kitasatosporales</taxon>
        <taxon>Streptomycetaceae</taxon>
        <taxon>Streptomyces</taxon>
    </lineage>
</organism>
<dbReference type="Proteomes" id="UP001237194">
    <property type="component" value="Unassembled WGS sequence"/>
</dbReference>
<protein>
    <submittedName>
        <fullName evidence="1">Uncharacterized protein</fullName>
    </submittedName>
</protein>
<name>A0ABT7D2W3_9ACTN</name>
<evidence type="ECO:0000313" key="1">
    <source>
        <dbReference type="EMBL" id="MDJ1640135.1"/>
    </source>
</evidence>
<comment type="caution">
    <text evidence="1">The sequence shown here is derived from an EMBL/GenBank/DDBJ whole genome shotgun (WGS) entry which is preliminary data.</text>
</comment>
<proteinExistence type="predicted"/>
<accession>A0ABT7D2W3</accession>
<keyword evidence="2" id="KW-1185">Reference proteome</keyword>
<sequence>MLNQVLGRDAADAPHAYEAGSVPEVRRLGEEALPALPSTYDDLLAVAAREE</sequence>
<reference evidence="1 2" key="1">
    <citation type="submission" date="2023-04" db="EMBL/GenBank/DDBJ databases">
        <title>A novel species of the genus Streptomyces: Streptomyces pakalii sp. nov. isolated from a Mexican soil jungle.</title>
        <authorList>
            <person name="Chavez-Hernandez M.A."/>
            <person name="Ortiz-Alvarez J."/>
            <person name="Villa-Tanaca L."/>
            <person name="Hernandez-Rodriguez C."/>
        </authorList>
    </citation>
    <scope>NUCLEOTIDE SEQUENCE [LARGE SCALE GENOMIC DNA]</scope>
    <source>
        <strain evidence="1 2">ENCB-J15</strain>
    </source>
</reference>
<dbReference type="EMBL" id="JARWAF010000002">
    <property type="protein sequence ID" value="MDJ1640135.1"/>
    <property type="molecule type" value="Genomic_DNA"/>
</dbReference>
<dbReference type="RefSeq" id="WP_283892144.1">
    <property type="nucleotide sequence ID" value="NZ_JARWAF010000002.1"/>
</dbReference>